<reference evidence="2" key="1">
    <citation type="submission" date="2018-02" db="EMBL/GenBank/DDBJ databases">
        <title>Rhizophora mucronata_Transcriptome.</title>
        <authorList>
            <person name="Meera S.P."/>
            <person name="Sreeshan A."/>
            <person name="Augustine A."/>
        </authorList>
    </citation>
    <scope>NUCLEOTIDE SEQUENCE</scope>
    <source>
        <tissue evidence="2">Leaf</tissue>
    </source>
</reference>
<feature type="transmembrane region" description="Helical" evidence="1">
    <location>
        <begin position="12"/>
        <end position="32"/>
    </location>
</feature>
<protein>
    <submittedName>
        <fullName evidence="2">Uncharacterized protein</fullName>
    </submittedName>
</protein>
<accession>A0A2P2MA08</accession>
<keyword evidence="1" id="KW-0472">Membrane</keyword>
<keyword evidence="1" id="KW-0812">Transmembrane</keyword>
<dbReference type="AlphaFoldDB" id="A0A2P2MA08"/>
<name>A0A2P2MA08_RHIMU</name>
<dbReference type="EMBL" id="GGEC01046582">
    <property type="protein sequence ID" value="MBX27066.1"/>
    <property type="molecule type" value="Transcribed_RNA"/>
</dbReference>
<evidence type="ECO:0000313" key="2">
    <source>
        <dbReference type="EMBL" id="MBX27066.1"/>
    </source>
</evidence>
<sequence>MTLVRSILDHVLIKVHILCALYSLLFFSNTGIGAGLESMTLHGFAGISKVNPKVNVNSGFLEN</sequence>
<keyword evidence="1" id="KW-1133">Transmembrane helix</keyword>
<organism evidence="2">
    <name type="scientific">Rhizophora mucronata</name>
    <name type="common">Asiatic mangrove</name>
    <dbReference type="NCBI Taxonomy" id="61149"/>
    <lineage>
        <taxon>Eukaryota</taxon>
        <taxon>Viridiplantae</taxon>
        <taxon>Streptophyta</taxon>
        <taxon>Embryophyta</taxon>
        <taxon>Tracheophyta</taxon>
        <taxon>Spermatophyta</taxon>
        <taxon>Magnoliopsida</taxon>
        <taxon>eudicotyledons</taxon>
        <taxon>Gunneridae</taxon>
        <taxon>Pentapetalae</taxon>
        <taxon>rosids</taxon>
        <taxon>fabids</taxon>
        <taxon>Malpighiales</taxon>
        <taxon>Rhizophoraceae</taxon>
        <taxon>Rhizophora</taxon>
    </lineage>
</organism>
<proteinExistence type="predicted"/>
<evidence type="ECO:0000256" key="1">
    <source>
        <dbReference type="SAM" id="Phobius"/>
    </source>
</evidence>